<feature type="coiled-coil region" evidence="3">
    <location>
        <begin position="289"/>
        <end position="351"/>
    </location>
</feature>
<dbReference type="GO" id="GO:0005829">
    <property type="term" value="C:cytosol"/>
    <property type="evidence" value="ECO:0007669"/>
    <property type="project" value="TreeGrafter"/>
</dbReference>
<feature type="coiled-coil region" evidence="3">
    <location>
        <begin position="163"/>
        <end position="190"/>
    </location>
</feature>
<keyword evidence="6" id="KW-1185">Reference proteome</keyword>
<dbReference type="GO" id="GO:0009903">
    <property type="term" value="P:chloroplast avoidance movement"/>
    <property type="evidence" value="ECO:0007669"/>
    <property type="project" value="TreeGrafter"/>
</dbReference>
<feature type="compositionally biased region" description="Polar residues" evidence="4">
    <location>
        <begin position="502"/>
        <end position="513"/>
    </location>
</feature>
<dbReference type="EMBL" id="JAYWIO010000001">
    <property type="protein sequence ID" value="KAK7292187.1"/>
    <property type="molecule type" value="Genomic_DNA"/>
</dbReference>
<keyword evidence="2 3" id="KW-0175">Coiled coil</keyword>
<dbReference type="PANTHER" id="PTHR32054">
    <property type="entry name" value="HEAVY CHAIN, PUTATIVE, EXPRESSED-RELATED-RELATED"/>
    <property type="match status" value="1"/>
</dbReference>
<dbReference type="AlphaFoldDB" id="A0AAN9PC89"/>
<accession>A0AAN9PC89</accession>
<proteinExistence type="inferred from homology"/>
<sequence length="525" mass="59767">MGGEIDTKPIDSVQTALSFFGDKGDQKKYQLMGTGSKRDCEKELADLTKELANCKVQLEAKHGAHMQALLKLENNQKMTHELSTLLRKSDIERNKYMNEYAEGKARIDELESKMAEQNLETAKVRDQLSHVLSELKATQRELLSKETELVAARDSELNALTNAEKLENALKIEKEHKEELLQQLKELNHAIHSSKFAAINAEKEMFAMLSEKDEEIELAIKATAKAQKQLEDMRKQLEMMQELENQLMEKSTQVDSLSLELKKLSDSLILPDNFASSAINNSNQFHIDMEQKERKIMDKSVYIEALETELNLLKQELTSAKEEINGLNTTIESLTSELKKAKAEVNMKKERDIEAQVEIALLKSRLQEHRLLAYNDGYVTEIQPQNPSEEIEEAKEKNNENNNNDHITISLEDYNYLVREAEKANEIGSKSELALMKKELENASAKIAELRARAEQALSRAELAENAKAALEDKIRRHREQRQKRRAAITALKEESTPKPFSPSTSYGTTPKTYQPLGKVLNMKL</sequence>
<evidence type="ECO:0000256" key="4">
    <source>
        <dbReference type="SAM" id="MobiDB-lite"/>
    </source>
</evidence>
<evidence type="ECO:0000313" key="6">
    <source>
        <dbReference type="Proteomes" id="UP001372338"/>
    </source>
</evidence>
<comment type="similarity">
    <text evidence="1">Belongs to the WEB family.</text>
</comment>
<dbReference type="Pfam" id="PF05701">
    <property type="entry name" value="WEMBL"/>
    <property type="match status" value="1"/>
</dbReference>
<feature type="region of interest" description="Disordered" evidence="4">
    <location>
        <begin position="478"/>
        <end position="515"/>
    </location>
</feature>
<dbReference type="InterPro" id="IPR008545">
    <property type="entry name" value="Web"/>
</dbReference>
<organism evidence="5 6">
    <name type="scientific">Crotalaria pallida</name>
    <name type="common">Smooth rattlebox</name>
    <name type="synonym">Crotalaria striata</name>
    <dbReference type="NCBI Taxonomy" id="3830"/>
    <lineage>
        <taxon>Eukaryota</taxon>
        <taxon>Viridiplantae</taxon>
        <taxon>Streptophyta</taxon>
        <taxon>Embryophyta</taxon>
        <taxon>Tracheophyta</taxon>
        <taxon>Spermatophyta</taxon>
        <taxon>Magnoliopsida</taxon>
        <taxon>eudicotyledons</taxon>
        <taxon>Gunneridae</taxon>
        <taxon>Pentapetalae</taxon>
        <taxon>rosids</taxon>
        <taxon>fabids</taxon>
        <taxon>Fabales</taxon>
        <taxon>Fabaceae</taxon>
        <taxon>Papilionoideae</taxon>
        <taxon>50 kb inversion clade</taxon>
        <taxon>genistoids sensu lato</taxon>
        <taxon>core genistoids</taxon>
        <taxon>Crotalarieae</taxon>
        <taxon>Crotalaria</taxon>
    </lineage>
</organism>
<evidence type="ECO:0000313" key="5">
    <source>
        <dbReference type="EMBL" id="KAK7292187.1"/>
    </source>
</evidence>
<feature type="compositionally biased region" description="Basic residues" evidence="4">
    <location>
        <begin position="478"/>
        <end position="487"/>
    </location>
</feature>
<feature type="coiled-coil region" evidence="3">
    <location>
        <begin position="93"/>
        <end position="127"/>
    </location>
</feature>
<dbReference type="GO" id="GO:0009904">
    <property type="term" value="P:chloroplast accumulation movement"/>
    <property type="evidence" value="ECO:0007669"/>
    <property type="project" value="TreeGrafter"/>
</dbReference>
<evidence type="ECO:0000256" key="1">
    <source>
        <dbReference type="ARBA" id="ARBA00005485"/>
    </source>
</evidence>
<name>A0AAN9PC89_CROPI</name>
<gene>
    <name evidence="5" type="ORF">RIF29_07951</name>
</gene>
<feature type="coiled-coil region" evidence="3">
    <location>
        <begin position="216"/>
        <end position="260"/>
    </location>
</feature>
<evidence type="ECO:0000256" key="3">
    <source>
        <dbReference type="SAM" id="Coils"/>
    </source>
</evidence>
<dbReference type="PANTHER" id="PTHR32054:SF17">
    <property type="entry name" value="EXPRESSED PROTEIN"/>
    <property type="match status" value="1"/>
</dbReference>
<comment type="caution">
    <text evidence="5">The sequence shown here is derived from an EMBL/GenBank/DDBJ whole genome shotgun (WGS) entry which is preliminary data.</text>
</comment>
<dbReference type="Proteomes" id="UP001372338">
    <property type="component" value="Unassembled WGS sequence"/>
</dbReference>
<reference evidence="5 6" key="1">
    <citation type="submission" date="2024-01" db="EMBL/GenBank/DDBJ databases">
        <title>The genomes of 5 underutilized Papilionoideae crops provide insights into root nodulation and disease resistanc.</title>
        <authorList>
            <person name="Yuan L."/>
        </authorList>
    </citation>
    <scope>NUCLEOTIDE SEQUENCE [LARGE SCALE GENOMIC DNA]</scope>
    <source>
        <strain evidence="5">ZHUSHIDOU_FW_LH</strain>
        <tissue evidence="5">Leaf</tissue>
    </source>
</reference>
<protein>
    <submittedName>
        <fullName evidence="5">Uncharacterized protein</fullName>
    </submittedName>
</protein>
<evidence type="ECO:0000256" key="2">
    <source>
        <dbReference type="ARBA" id="ARBA00023054"/>
    </source>
</evidence>